<evidence type="ECO:0000256" key="9">
    <source>
        <dbReference type="ARBA" id="ARBA00022989"/>
    </source>
</evidence>
<keyword evidence="9 13" id="KW-1133">Transmembrane helix</keyword>
<dbReference type="GO" id="GO:0004671">
    <property type="term" value="F:protein C-terminal S-isoprenylcysteine carboxyl O-methyltransferase activity"/>
    <property type="evidence" value="ECO:0007669"/>
    <property type="project" value="UniProtKB-EC"/>
</dbReference>
<keyword evidence="6" id="KW-0808">Transferase</keyword>
<feature type="transmembrane region" description="Helical" evidence="13">
    <location>
        <begin position="60"/>
        <end position="79"/>
    </location>
</feature>
<comment type="subcellular location">
    <subcellularLocation>
        <location evidence="13">Endoplasmic reticulum membrane</location>
        <topology evidence="13">Multi-pass membrane protein</topology>
    </subcellularLocation>
    <subcellularLocation>
        <location evidence="2">Membrane</location>
        <topology evidence="2">Multi-pass membrane protein</topology>
    </subcellularLocation>
</comment>
<evidence type="ECO:0000256" key="6">
    <source>
        <dbReference type="ARBA" id="ARBA00022679"/>
    </source>
</evidence>
<evidence type="ECO:0000256" key="1">
    <source>
        <dbReference type="ARBA" id="ARBA00001450"/>
    </source>
</evidence>
<evidence type="ECO:0000256" key="11">
    <source>
        <dbReference type="ARBA" id="ARBA00023572"/>
    </source>
</evidence>
<dbReference type="PANTHER" id="PTHR12714:SF9">
    <property type="entry name" value="PROTEIN-S-ISOPRENYLCYSTEINE O-METHYLTRANSFERASE"/>
    <property type="match status" value="1"/>
</dbReference>
<evidence type="ECO:0000256" key="7">
    <source>
        <dbReference type="ARBA" id="ARBA00022691"/>
    </source>
</evidence>
<feature type="transmembrane region" description="Helical" evidence="13">
    <location>
        <begin position="35"/>
        <end position="53"/>
    </location>
</feature>
<reference evidence="15" key="1">
    <citation type="submission" date="2022-11" db="UniProtKB">
        <authorList>
            <consortium name="WormBaseParasite"/>
        </authorList>
    </citation>
    <scope>IDENTIFICATION</scope>
</reference>
<feature type="transmembrane region" description="Helical" evidence="13">
    <location>
        <begin position="7"/>
        <end position="29"/>
    </location>
</feature>
<dbReference type="GO" id="GO:0005789">
    <property type="term" value="C:endoplasmic reticulum membrane"/>
    <property type="evidence" value="ECO:0007669"/>
    <property type="project" value="UniProtKB-SubCell"/>
</dbReference>
<dbReference type="GO" id="GO:0032259">
    <property type="term" value="P:methylation"/>
    <property type="evidence" value="ECO:0007669"/>
    <property type="project" value="UniProtKB-KW"/>
</dbReference>
<evidence type="ECO:0000313" key="15">
    <source>
        <dbReference type="WBParaSite" id="PSAMB.scaffold6224size9931.g28119.t1"/>
    </source>
</evidence>
<dbReference type="PROSITE" id="PS51564">
    <property type="entry name" value="SAM_ICMT"/>
    <property type="match status" value="1"/>
</dbReference>
<evidence type="ECO:0000256" key="13">
    <source>
        <dbReference type="RuleBase" id="RU362022"/>
    </source>
</evidence>
<comment type="similarity">
    <text evidence="3 13">Belongs to the class VI-like SAM-binding methyltransferase superfamily. Isoprenylcysteine carboxyl methyltransferase family.</text>
</comment>
<dbReference type="Pfam" id="PF04140">
    <property type="entry name" value="ICMT"/>
    <property type="match status" value="1"/>
</dbReference>
<dbReference type="WBParaSite" id="PSAMB.scaffold6224size9931.g28119.t1">
    <property type="protein sequence ID" value="PSAMB.scaffold6224size9931.g28119.t1"/>
    <property type="gene ID" value="PSAMB.scaffold6224size9931.g28119"/>
</dbReference>
<keyword evidence="14" id="KW-1185">Reference proteome</keyword>
<evidence type="ECO:0000256" key="8">
    <source>
        <dbReference type="ARBA" id="ARBA00022692"/>
    </source>
</evidence>
<comment type="function">
    <text evidence="11">Catalyzes the post-translational methylation of isoprenylated C-terminal cysteine residues.</text>
</comment>
<evidence type="ECO:0000256" key="4">
    <source>
        <dbReference type="ARBA" id="ARBA00012151"/>
    </source>
</evidence>
<evidence type="ECO:0000256" key="12">
    <source>
        <dbReference type="ARBA" id="ARBA00023656"/>
    </source>
</evidence>
<accession>A0A914X305</accession>
<keyword evidence="5 13" id="KW-0489">Methyltransferase</keyword>
<evidence type="ECO:0000256" key="2">
    <source>
        <dbReference type="ARBA" id="ARBA00004141"/>
    </source>
</evidence>
<dbReference type="AlphaFoldDB" id="A0A914X305"/>
<keyword evidence="8 13" id="KW-0812">Transmembrane</keyword>
<proteinExistence type="inferred from homology"/>
<keyword evidence="10 13" id="KW-0472">Membrane</keyword>
<dbReference type="Gene3D" id="1.20.120.1630">
    <property type="match status" value="1"/>
</dbReference>
<keyword evidence="13" id="KW-0256">Endoplasmic reticulum</keyword>
<feature type="transmembrane region" description="Helical" evidence="13">
    <location>
        <begin position="210"/>
        <end position="233"/>
    </location>
</feature>
<evidence type="ECO:0000313" key="14">
    <source>
        <dbReference type="Proteomes" id="UP000887566"/>
    </source>
</evidence>
<protein>
    <recommendedName>
        <fullName evidence="12 13">Protein-S-isoprenylcysteine O-methyltransferase</fullName>
        <ecNumber evidence="4 13">2.1.1.100</ecNumber>
    </recommendedName>
</protein>
<dbReference type="InterPro" id="IPR007269">
    <property type="entry name" value="ICMT_MeTrfase"/>
</dbReference>
<dbReference type="InterPro" id="IPR025770">
    <property type="entry name" value="PPMT_MeTrfase"/>
</dbReference>
<dbReference type="Proteomes" id="UP000887566">
    <property type="component" value="Unplaced"/>
</dbReference>
<evidence type="ECO:0000256" key="5">
    <source>
        <dbReference type="ARBA" id="ARBA00022603"/>
    </source>
</evidence>
<evidence type="ECO:0000256" key="3">
    <source>
        <dbReference type="ARBA" id="ARBA00009140"/>
    </source>
</evidence>
<comment type="catalytic activity">
    <reaction evidence="1 13">
        <text>[protein]-C-terminal S-[(2E,6E)-farnesyl]-L-cysteine + S-adenosyl-L-methionine = [protein]-C-terminal S-[(2E,6E)-farnesyl]-L-cysteine methyl ester + S-adenosyl-L-homocysteine</text>
        <dbReference type="Rhea" id="RHEA:21672"/>
        <dbReference type="Rhea" id="RHEA-COMP:12125"/>
        <dbReference type="Rhea" id="RHEA-COMP:12126"/>
        <dbReference type="ChEBI" id="CHEBI:57856"/>
        <dbReference type="ChEBI" id="CHEBI:59789"/>
        <dbReference type="ChEBI" id="CHEBI:90510"/>
        <dbReference type="ChEBI" id="CHEBI:90511"/>
        <dbReference type="EC" id="2.1.1.100"/>
    </reaction>
</comment>
<evidence type="ECO:0000256" key="10">
    <source>
        <dbReference type="ARBA" id="ARBA00023136"/>
    </source>
</evidence>
<organism evidence="14 15">
    <name type="scientific">Plectus sambesii</name>
    <dbReference type="NCBI Taxonomy" id="2011161"/>
    <lineage>
        <taxon>Eukaryota</taxon>
        <taxon>Metazoa</taxon>
        <taxon>Ecdysozoa</taxon>
        <taxon>Nematoda</taxon>
        <taxon>Chromadorea</taxon>
        <taxon>Plectida</taxon>
        <taxon>Plectina</taxon>
        <taxon>Plectoidea</taxon>
        <taxon>Plectidae</taxon>
        <taxon>Plectus</taxon>
    </lineage>
</organism>
<sequence>MLSELRVAVVSFLVGVVFMVTAANLFLRISSFGDFLTWTALSSVPVFLSCAIFHKSFQVALRASGLGCAAAIGSFLWFSRLFPTFHPFGAYMCILSFFHWSEYVITAITSPRTLSIDSFLLNHSKAYWIAASASWLEFALEAWLIPGLKSEVICWIGVLICTVGEILRKGAMLTARSNFTHLISTRKRNDHELVTHGLYSLFRHPSYVGWFWWSIGTQIALVNPLCVVAYAVVSWRFFNERIYDEELYLINFFRDDYVHYQQRVPVGLPFIEGFKPEFSAP</sequence>
<name>A0A914X305_9BILA</name>
<dbReference type="EC" id="2.1.1.100" evidence="4 13"/>
<dbReference type="PANTHER" id="PTHR12714">
    <property type="entry name" value="PROTEIN-S ISOPRENYLCYSTEINE O-METHYLTRANSFERASE"/>
    <property type="match status" value="1"/>
</dbReference>
<keyword evidence="7 13" id="KW-0949">S-adenosyl-L-methionine</keyword>